<accession>A0A1I3WY00</accession>
<dbReference type="AlphaFoldDB" id="A0A1I3WY00"/>
<dbReference type="SMART" id="SM01119">
    <property type="entry name" value="D-ser_dehydrat"/>
    <property type="match status" value="1"/>
</dbReference>
<dbReference type="STRING" id="52560.SAMN04488082_114105"/>
<dbReference type="PANTHER" id="PTHR28004:SF2">
    <property type="entry name" value="D-SERINE DEHYDRATASE"/>
    <property type="match status" value="1"/>
</dbReference>
<dbReference type="Proteomes" id="UP000198635">
    <property type="component" value="Unassembled WGS sequence"/>
</dbReference>
<sequence length="392" mass="42024">MNGLSSTNICSPSDLSQSLQTMDTPCLLVDEARMDNNIHRLRDRLQKAGVAFRPHFKTAKSWDVFRRMMTGPHGPATVSTLREAEELIRHGVTDITYAVGISPDKLPRVQRLRKDGITLAVLLDSVEQAVAVVSASDPSDPIPVLIELDCDGHRSGVKPQDAPLLLAIAKALTPTARLMGVLTHAGESYEARGQAALEAAAEQERMAAVTAAETLRAAGHPCPVVSVGSTPTAFTAQSYEGVTEVRAGVFVFFDLVQAGIGICTPDDIALSVLSTVIGHQREKGWTIIDAGWTALSSDRGTAGQAVDQGYGLVCDVAGRPLADLVVTIVNQEHGIVAARPGCPRLDCELPIGTRLRILPNHACATATQHDRYHVIGVGKNTVRQVWERCRGW</sequence>
<dbReference type="SUPFAM" id="SSF51419">
    <property type="entry name" value="PLP-binding barrel"/>
    <property type="match status" value="1"/>
</dbReference>
<evidence type="ECO:0000259" key="3">
    <source>
        <dbReference type="SMART" id="SM01119"/>
    </source>
</evidence>
<organism evidence="4 5">
    <name type="scientific">Desulfomicrobium apsheronum</name>
    <dbReference type="NCBI Taxonomy" id="52560"/>
    <lineage>
        <taxon>Bacteria</taxon>
        <taxon>Pseudomonadati</taxon>
        <taxon>Thermodesulfobacteriota</taxon>
        <taxon>Desulfovibrionia</taxon>
        <taxon>Desulfovibrionales</taxon>
        <taxon>Desulfomicrobiaceae</taxon>
        <taxon>Desulfomicrobium</taxon>
    </lineage>
</organism>
<evidence type="ECO:0000313" key="5">
    <source>
        <dbReference type="Proteomes" id="UP000198635"/>
    </source>
</evidence>
<dbReference type="PANTHER" id="PTHR28004">
    <property type="entry name" value="ZGC:162816-RELATED"/>
    <property type="match status" value="1"/>
</dbReference>
<dbReference type="InterPro" id="IPR051466">
    <property type="entry name" value="D-amino_acid_metab_enzyme"/>
</dbReference>
<protein>
    <submittedName>
        <fullName evidence="4">D-serine deaminase, pyridoxal phosphate-dependent</fullName>
    </submittedName>
</protein>
<gene>
    <name evidence="4" type="ORF">SAMN04488082_114105</name>
</gene>
<keyword evidence="5" id="KW-1185">Reference proteome</keyword>
<dbReference type="InterPro" id="IPR001608">
    <property type="entry name" value="Ala_racemase_N"/>
</dbReference>
<dbReference type="EMBL" id="FORX01000014">
    <property type="protein sequence ID" value="SFK12019.1"/>
    <property type="molecule type" value="Genomic_DNA"/>
</dbReference>
<dbReference type="RefSeq" id="WP_092376629.1">
    <property type="nucleotide sequence ID" value="NZ_FORX01000014.1"/>
</dbReference>
<dbReference type="Pfam" id="PF01168">
    <property type="entry name" value="Ala_racemase_N"/>
    <property type="match status" value="1"/>
</dbReference>
<dbReference type="Pfam" id="PF14031">
    <property type="entry name" value="D-ser_dehydrat"/>
    <property type="match status" value="1"/>
</dbReference>
<dbReference type="GO" id="GO:0008721">
    <property type="term" value="F:D-serine ammonia-lyase activity"/>
    <property type="evidence" value="ECO:0007669"/>
    <property type="project" value="TreeGrafter"/>
</dbReference>
<dbReference type="InterPro" id="IPR026956">
    <property type="entry name" value="D-ser_dehydrat-like_dom"/>
</dbReference>
<reference evidence="5" key="1">
    <citation type="submission" date="2016-10" db="EMBL/GenBank/DDBJ databases">
        <authorList>
            <person name="Varghese N."/>
            <person name="Submissions S."/>
        </authorList>
    </citation>
    <scope>NUCLEOTIDE SEQUENCE [LARGE SCALE GENOMIC DNA]</scope>
    <source>
        <strain evidence="5">DSM 5918</strain>
    </source>
</reference>
<keyword evidence="2" id="KW-0456">Lyase</keyword>
<evidence type="ECO:0000313" key="4">
    <source>
        <dbReference type="EMBL" id="SFK12019.1"/>
    </source>
</evidence>
<dbReference type="OrthoDB" id="9811417at2"/>
<evidence type="ECO:0000256" key="1">
    <source>
        <dbReference type="ARBA" id="ARBA00005323"/>
    </source>
</evidence>
<name>A0A1I3WY00_9BACT</name>
<dbReference type="InterPro" id="IPR042208">
    <property type="entry name" value="D-ser_dehydrat-like_sf"/>
</dbReference>
<dbReference type="Gene3D" id="3.20.20.10">
    <property type="entry name" value="Alanine racemase"/>
    <property type="match status" value="1"/>
</dbReference>
<feature type="domain" description="D-serine dehydratase-like" evidence="3">
    <location>
        <begin position="269"/>
        <end position="376"/>
    </location>
</feature>
<dbReference type="GO" id="GO:0036088">
    <property type="term" value="P:D-serine catabolic process"/>
    <property type="evidence" value="ECO:0007669"/>
    <property type="project" value="TreeGrafter"/>
</dbReference>
<comment type="similarity">
    <text evidence="1">Belongs to the DSD1 family.</text>
</comment>
<dbReference type="Gene3D" id="2.40.37.20">
    <property type="entry name" value="D-serine dehydratase-like domain"/>
    <property type="match status" value="1"/>
</dbReference>
<evidence type="ECO:0000256" key="2">
    <source>
        <dbReference type="ARBA" id="ARBA00023239"/>
    </source>
</evidence>
<proteinExistence type="inferred from homology"/>
<dbReference type="InterPro" id="IPR029066">
    <property type="entry name" value="PLP-binding_barrel"/>
</dbReference>